<dbReference type="EMBL" id="AP009552">
    <property type="protein sequence ID" value="BAG01833.1"/>
    <property type="molecule type" value="Genomic_DNA"/>
</dbReference>
<organism evidence="1 2">
    <name type="scientific">Microcystis aeruginosa (strain NIES-843 / IAM M-2473)</name>
    <dbReference type="NCBI Taxonomy" id="449447"/>
    <lineage>
        <taxon>Bacteria</taxon>
        <taxon>Bacillati</taxon>
        <taxon>Cyanobacteriota</taxon>
        <taxon>Cyanophyceae</taxon>
        <taxon>Oscillatoriophycideae</taxon>
        <taxon>Chroococcales</taxon>
        <taxon>Microcystaceae</taxon>
        <taxon>Microcystis</taxon>
    </lineage>
</organism>
<dbReference type="KEGG" id="mar:MAE_20110"/>
<dbReference type="Proteomes" id="UP000001510">
    <property type="component" value="Chromosome"/>
</dbReference>
<name>B0JXK6_MICAN</name>
<protein>
    <submittedName>
        <fullName evidence="1">Uncharacterized protein</fullName>
    </submittedName>
</protein>
<sequence length="63" mass="7541">MKTIGKNRSNVFLYKGFTPYNSRPLHNTNRRTQIIKSFNELGKEGVKISRKRVRNIREEKNLY</sequence>
<dbReference type="AlphaFoldDB" id="B0JXK6"/>
<evidence type="ECO:0000313" key="2">
    <source>
        <dbReference type="Proteomes" id="UP000001510"/>
    </source>
</evidence>
<evidence type="ECO:0000313" key="1">
    <source>
        <dbReference type="EMBL" id="BAG01833.1"/>
    </source>
</evidence>
<proteinExistence type="predicted"/>
<accession>B0JXK6</accession>
<dbReference type="EnsemblBacteria" id="BAG01833">
    <property type="protein sequence ID" value="BAG01833"/>
    <property type="gene ID" value="MAE_20110"/>
</dbReference>
<dbReference type="HOGENOM" id="CLU_2880830_0_0_3"/>
<gene>
    <name evidence="1" type="ordered locus">MAE_20110</name>
</gene>
<dbReference type="PaxDb" id="449447-MAE_20110"/>
<reference evidence="1 2" key="1">
    <citation type="journal article" date="2007" name="DNA Res.">
        <title>Complete genomic structure of the bloom-forming toxic cyanobacterium Microcystis aeruginosa NIES-843.</title>
        <authorList>
            <person name="Kaneko T."/>
            <person name="Nakajima N."/>
            <person name="Okamoto S."/>
            <person name="Suzuki I."/>
            <person name="Tanabe Y."/>
            <person name="Tamaoki M."/>
            <person name="Nakamura Y."/>
            <person name="Kasai F."/>
            <person name="Watanabe A."/>
            <person name="Kawashima K."/>
            <person name="Kishida Y."/>
            <person name="Ono A."/>
            <person name="Shimizu Y."/>
            <person name="Takahashi C."/>
            <person name="Minami C."/>
            <person name="Fujishiro T."/>
            <person name="Kohara M."/>
            <person name="Katoh M."/>
            <person name="Nakazaki N."/>
            <person name="Nakayama S."/>
            <person name="Yamada M."/>
            <person name="Tabata S."/>
            <person name="Watanabe M.M."/>
        </authorList>
    </citation>
    <scope>NUCLEOTIDE SEQUENCE [LARGE SCALE GENOMIC DNA]</scope>
    <source>
        <strain evidence="2">NIES-843 / IAM M-247</strain>
    </source>
</reference>
<keyword evidence="2" id="KW-1185">Reference proteome</keyword>